<gene>
    <name evidence="1" type="ORF">VNO78_10917</name>
</gene>
<proteinExistence type="predicted"/>
<evidence type="ECO:0000313" key="1">
    <source>
        <dbReference type="EMBL" id="KAK7399728.1"/>
    </source>
</evidence>
<comment type="caution">
    <text evidence="1">The sequence shown here is derived from an EMBL/GenBank/DDBJ whole genome shotgun (WGS) entry which is preliminary data.</text>
</comment>
<name>A0AAN9XMN9_PSOTE</name>
<sequence>MSSLVPSEDFGNIILNAGAEGEIVSRKTNLSGQRIARAGRRKPFGEVLFYHRWLFRLFLSSTSMVLLHVRLQRAMLAFYRGKSCTHAFVVREAFWYSCARVHKWSSTQIRNQESPINGPGLDDVC</sequence>
<organism evidence="1 2">
    <name type="scientific">Psophocarpus tetragonolobus</name>
    <name type="common">Winged bean</name>
    <name type="synonym">Dolichos tetragonolobus</name>
    <dbReference type="NCBI Taxonomy" id="3891"/>
    <lineage>
        <taxon>Eukaryota</taxon>
        <taxon>Viridiplantae</taxon>
        <taxon>Streptophyta</taxon>
        <taxon>Embryophyta</taxon>
        <taxon>Tracheophyta</taxon>
        <taxon>Spermatophyta</taxon>
        <taxon>Magnoliopsida</taxon>
        <taxon>eudicotyledons</taxon>
        <taxon>Gunneridae</taxon>
        <taxon>Pentapetalae</taxon>
        <taxon>rosids</taxon>
        <taxon>fabids</taxon>
        <taxon>Fabales</taxon>
        <taxon>Fabaceae</taxon>
        <taxon>Papilionoideae</taxon>
        <taxon>50 kb inversion clade</taxon>
        <taxon>NPAAA clade</taxon>
        <taxon>indigoferoid/millettioid clade</taxon>
        <taxon>Phaseoleae</taxon>
        <taxon>Psophocarpus</taxon>
    </lineage>
</organism>
<protein>
    <submittedName>
        <fullName evidence="1">Uncharacterized protein</fullName>
    </submittedName>
</protein>
<dbReference type="EMBL" id="JAYMYS010000003">
    <property type="protein sequence ID" value="KAK7399728.1"/>
    <property type="molecule type" value="Genomic_DNA"/>
</dbReference>
<dbReference type="AlphaFoldDB" id="A0AAN9XMN9"/>
<keyword evidence="2" id="KW-1185">Reference proteome</keyword>
<reference evidence="1 2" key="1">
    <citation type="submission" date="2024-01" db="EMBL/GenBank/DDBJ databases">
        <title>The genomes of 5 underutilized Papilionoideae crops provide insights into root nodulation and disease resistanc.</title>
        <authorList>
            <person name="Jiang F."/>
        </authorList>
    </citation>
    <scope>NUCLEOTIDE SEQUENCE [LARGE SCALE GENOMIC DNA]</scope>
    <source>
        <strain evidence="1">DUOXIRENSHENG_FW03</strain>
        <tissue evidence="1">Leaves</tissue>
    </source>
</reference>
<evidence type="ECO:0000313" key="2">
    <source>
        <dbReference type="Proteomes" id="UP001386955"/>
    </source>
</evidence>
<dbReference type="Proteomes" id="UP001386955">
    <property type="component" value="Unassembled WGS sequence"/>
</dbReference>
<accession>A0AAN9XMN9</accession>